<gene>
    <name evidence="8" type="ORF">IFM46972_11447</name>
</gene>
<evidence type="ECO:0000259" key="7">
    <source>
        <dbReference type="Pfam" id="PF09260"/>
    </source>
</evidence>
<dbReference type="GO" id="GO:0005509">
    <property type="term" value="F:calcium ion binding"/>
    <property type="evidence" value="ECO:0007669"/>
    <property type="project" value="InterPro"/>
</dbReference>
<dbReference type="EMBL" id="BLKC01000228">
    <property type="protein sequence ID" value="GFF59675.1"/>
    <property type="molecule type" value="Genomic_DNA"/>
</dbReference>
<evidence type="ECO:0000256" key="4">
    <source>
        <dbReference type="ARBA" id="ARBA00022837"/>
    </source>
</evidence>
<dbReference type="Proteomes" id="UP000465221">
    <property type="component" value="Unassembled WGS sequence"/>
</dbReference>
<reference evidence="8 9" key="1">
    <citation type="submission" date="2020-01" db="EMBL/GenBank/DDBJ databases">
        <title>Draft genome sequence of Aspergillus udagawae IFM 46972.</title>
        <authorList>
            <person name="Takahashi H."/>
            <person name="Yaguchi T."/>
        </authorList>
    </citation>
    <scope>NUCLEOTIDE SEQUENCE [LARGE SCALE GENOMIC DNA]</scope>
    <source>
        <strain evidence="8 9">IFM 46972</strain>
    </source>
</reference>
<evidence type="ECO:0000256" key="6">
    <source>
        <dbReference type="ARBA" id="ARBA00023295"/>
    </source>
</evidence>
<dbReference type="SUPFAM" id="SSF51011">
    <property type="entry name" value="Glycosyl hydrolase domain"/>
    <property type="match status" value="1"/>
</dbReference>
<feature type="domain" description="Alpha-amylase" evidence="7">
    <location>
        <begin position="10"/>
        <end position="78"/>
    </location>
</feature>
<organism evidence="8 9">
    <name type="scientific">Aspergillus udagawae</name>
    <dbReference type="NCBI Taxonomy" id="91492"/>
    <lineage>
        <taxon>Eukaryota</taxon>
        <taxon>Fungi</taxon>
        <taxon>Dikarya</taxon>
        <taxon>Ascomycota</taxon>
        <taxon>Pezizomycotina</taxon>
        <taxon>Eurotiomycetes</taxon>
        <taxon>Eurotiomycetidae</taxon>
        <taxon>Eurotiales</taxon>
        <taxon>Aspergillaceae</taxon>
        <taxon>Aspergillus</taxon>
        <taxon>Aspergillus subgen. Fumigati</taxon>
    </lineage>
</organism>
<comment type="caution">
    <text evidence="8">The sequence shown here is derived from an EMBL/GenBank/DDBJ whole genome shotgun (WGS) entry which is preliminary data.</text>
</comment>
<proteinExistence type="predicted"/>
<name>A0A8H3SGN2_9EURO</name>
<keyword evidence="6" id="KW-0326">Glycosidase</keyword>
<dbReference type="Pfam" id="PF09260">
    <property type="entry name" value="A_amylase_dom_C"/>
    <property type="match status" value="1"/>
</dbReference>
<evidence type="ECO:0000313" key="8">
    <source>
        <dbReference type="EMBL" id="GFF59675.1"/>
    </source>
</evidence>
<evidence type="ECO:0000256" key="1">
    <source>
        <dbReference type="ARBA" id="ARBA00001913"/>
    </source>
</evidence>
<keyword evidence="2" id="KW-0479">Metal-binding</keyword>
<evidence type="ECO:0000256" key="5">
    <source>
        <dbReference type="ARBA" id="ARBA00023277"/>
    </source>
</evidence>
<dbReference type="GO" id="GO:0004556">
    <property type="term" value="F:alpha-amylase activity"/>
    <property type="evidence" value="ECO:0007669"/>
    <property type="project" value="InterPro"/>
</dbReference>
<evidence type="ECO:0000313" key="9">
    <source>
        <dbReference type="Proteomes" id="UP000465221"/>
    </source>
</evidence>
<keyword evidence="5" id="KW-0119">Carbohydrate metabolism</keyword>
<sequence length="110" mass="12173">MSPWCKSLLETTVAMAQQKSPRPGGSQIAFYINNKSSKGNSYTVSVGGFQASDKVVEVLGCKTNTDDSFGNSTMYMGQVRYPLTSVLLFTSLPPAKKKHPINYIPWYMPR</sequence>
<dbReference type="Gene3D" id="2.60.40.1180">
    <property type="entry name" value="Golgi alpha-mannosidase II"/>
    <property type="match status" value="1"/>
</dbReference>
<keyword evidence="3" id="KW-0378">Hydrolase</keyword>
<comment type="cofactor">
    <cofactor evidence="1">
        <name>Ca(2+)</name>
        <dbReference type="ChEBI" id="CHEBI:29108"/>
    </cofactor>
</comment>
<dbReference type="InterPro" id="IPR015340">
    <property type="entry name" value="A_amylase_C_dom"/>
</dbReference>
<dbReference type="AlphaFoldDB" id="A0A8H3SGN2"/>
<protein>
    <recommendedName>
        <fullName evidence="7">Alpha-amylase domain-containing protein</fullName>
    </recommendedName>
</protein>
<accession>A0A8H3SGN2</accession>
<evidence type="ECO:0000256" key="3">
    <source>
        <dbReference type="ARBA" id="ARBA00022801"/>
    </source>
</evidence>
<evidence type="ECO:0000256" key="2">
    <source>
        <dbReference type="ARBA" id="ARBA00022723"/>
    </source>
</evidence>
<dbReference type="InterPro" id="IPR013780">
    <property type="entry name" value="Glyco_hydro_b"/>
</dbReference>
<dbReference type="GO" id="GO:0016052">
    <property type="term" value="P:carbohydrate catabolic process"/>
    <property type="evidence" value="ECO:0007669"/>
    <property type="project" value="InterPro"/>
</dbReference>
<keyword evidence="4" id="KW-0106">Calcium</keyword>